<evidence type="ECO:0000256" key="3">
    <source>
        <dbReference type="SAM" id="MobiDB-lite"/>
    </source>
</evidence>
<organism evidence="5 6">
    <name type="scientific">Stylophora pistillata</name>
    <name type="common">Smooth cauliflower coral</name>
    <dbReference type="NCBI Taxonomy" id="50429"/>
    <lineage>
        <taxon>Eukaryota</taxon>
        <taxon>Metazoa</taxon>
        <taxon>Cnidaria</taxon>
        <taxon>Anthozoa</taxon>
        <taxon>Hexacorallia</taxon>
        <taxon>Scleractinia</taxon>
        <taxon>Astrocoeniina</taxon>
        <taxon>Pocilloporidae</taxon>
        <taxon>Stylophora</taxon>
    </lineage>
</organism>
<dbReference type="Pfam" id="PF08839">
    <property type="entry name" value="CDT1"/>
    <property type="match status" value="1"/>
</dbReference>
<dbReference type="GO" id="GO:0003677">
    <property type="term" value="F:DNA binding"/>
    <property type="evidence" value="ECO:0007669"/>
    <property type="project" value="InterPro"/>
</dbReference>
<feature type="compositionally biased region" description="Polar residues" evidence="3">
    <location>
        <begin position="267"/>
        <end position="283"/>
    </location>
</feature>
<dbReference type="GO" id="GO:0071163">
    <property type="term" value="P:DNA replication preinitiation complex assembly"/>
    <property type="evidence" value="ECO:0007669"/>
    <property type="project" value="InterPro"/>
</dbReference>
<dbReference type="InterPro" id="IPR038090">
    <property type="entry name" value="Cdt1_C_WH_dom_sf"/>
</dbReference>
<keyword evidence="2" id="KW-0131">Cell cycle</keyword>
<dbReference type="CDD" id="cd08767">
    <property type="entry name" value="Cdt1_c"/>
    <property type="match status" value="1"/>
</dbReference>
<evidence type="ECO:0000256" key="1">
    <source>
        <dbReference type="ARBA" id="ARBA00008356"/>
    </source>
</evidence>
<dbReference type="InterPro" id="IPR045173">
    <property type="entry name" value="Cdt1"/>
</dbReference>
<evidence type="ECO:0000313" key="6">
    <source>
        <dbReference type="Proteomes" id="UP000225706"/>
    </source>
</evidence>
<dbReference type="InterPro" id="IPR014939">
    <property type="entry name" value="CDT1_Gemini-bd-like"/>
</dbReference>
<gene>
    <name evidence="5" type="primary">cdt1</name>
    <name evidence="5" type="ORF">AWC38_SpisGene17698</name>
</gene>
<feature type="region of interest" description="Disordered" evidence="3">
    <location>
        <begin position="562"/>
        <end position="593"/>
    </location>
</feature>
<evidence type="ECO:0000256" key="2">
    <source>
        <dbReference type="ARBA" id="ARBA00023306"/>
    </source>
</evidence>
<sequence>MTSATIEKATLGQYFASRRKGLEDVHPAKRRKVDMSGIEGEVAVRRGERSKKQAASFQSKISTRASKASKRNGKAILKEQIIQTPAEAVSVSTSLFDDHAFAEALIGKLTDAQRKRKMAASSTQRDDAITSAPRDKGSEEVLQGQPNECENESRPKIRRRIAKSSKTTQRPINSDKSNDLYAAEELDSLHLKEKSSCNGKSLGMDDALEKETTASPSKTPPVVRRVGDGIKADPWIAEQAKMVLSRGRAAVNLSQKRRGKEDVKQQAGATEKSSSVENSKVTMNKVQEDLAKARKLIRSMKSLEKSVPKSSLSSTEDNGSRLHQMATVKKSNEKKNSQSLKDAPAYQRFHALAQPTRSEASSTTLPLPYKYKVLAEMFRCTDTILNLLGQRKEKCTFTKLRDAVQQMSRKRFEKKHLAQMKTVYPRGLEFHQDKCPGRSSSFELIIEFGKTEEALSKLTLTATELLARRDAFQKNLLQMTKRHHQDFLSNLNPSLSVDDDKIVRWHPKFRLDEVPDAKEGMLPEPPVVKTYSSANDVLEKACDMIAPRVEKALTAVALKERGEELTSTNKGNNFPEKKEVTKSTENMQNKNSLKNKAALKGISEDLLKKIRQKEAKKMEESMMQDPLVAKKLAMKERLPELCRILKAYFSAERKAAIPLEDATVKLSDSYKTSLSSAQVEEHIRFMSQLVPEWVSVLTVRKCAYIKINKTANVNNVINKLLTKEIQLHKVECVQFLLQ</sequence>
<dbReference type="Gene3D" id="1.10.10.1420">
    <property type="entry name" value="DNA replication factor Cdt1, C-terminal WH domain"/>
    <property type="match status" value="1"/>
</dbReference>
<name>A0A2B4RHT6_STYPI</name>
<dbReference type="PANTHER" id="PTHR28637">
    <property type="entry name" value="DNA REPLICATION FACTOR CDT1"/>
    <property type="match status" value="1"/>
</dbReference>
<feature type="compositionally biased region" description="Basic and acidic residues" evidence="3">
    <location>
        <begin position="124"/>
        <end position="139"/>
    </location>
</feature>
<feature type="region of interest" description="Disordered" evidence="3">
    <location>
        <begin position="45"/>
        <end position="71"/>
    </location>
</feature>
<dbReference type="Pfam" id="PF16679">
    <property type="entry name" value="CDT1_C"/>
    <property type="match status" value="1"/>
</dbReference>
<dbReference type="InterPro" id="IPR036390">
    <property type="entry name" value="WH_DNA-bd_sf"/>
</dbReference>
<keyword evidence="6" id="KW-1185">Reference proteome</keyword>
<dbReference type="GO" id="GO:0000076">
    <property type="term" value="P:DNA replication checkpoint signaling"/>
    <property type="evidence" value="ECO:0007669"/>
    <property type="project" value="TreeGrafter"/>
</dbReference>
<dbReference type="SMART" id="SM01075">
    <property type="entry name" value="CDT1"/>
    <property type="match status" value="1"/>
</dbReference>
<accession>A0A2B4RHT6</accession>
<dbReference type="GO" id="GO:0000278">
    <property type="term" value="P:mitotic cell cycle"/>
    <property type="evidence" value="ECO:0007669"/>
    <property type="project" value="TreeGrafter"/>
</dbReference>
<dbReference type="SUPFAM" id="SSF46785">
    <property type="entry name" value="Winged helix' DNA-binding domain"/>
    <property type="match status" value="1"/>
</dbReference>
<dbReference type="Proteomes" id="UP000225706">
    <property type="component" value="Unassembled WGS sequence"/>
</dbReference>
<dbReference type="GO" id="GO:0030174">
    <property type="term" value="P:regulation of DNA-templated DNA replication initiation"/>
    <property type="evidence" value="ECO:0007669"/>
    <property type="project" value="InterPro"/>
</dbReference>
<feature type="region of interest" description="Disordered" evidence="3">
    <location>
        <begin position="252"/>
        <end position="283"/>
    </location>
</feature>
<dbReference type="GO" id="GO:0070182">
    <property type="term" value="F:DNA polymerase binding"/>
    <property type="evidence" value="ECO:0007669"/>
    <property type="project" value="TreeGrafter"/>
</dbReference>
<feature type="region of interest" description="Disordered" evidence="3">
    <location>
        <begin position="112"/>
        <end position="179"/>
    </location>
</feature>
<dbReference type="GO" id="GO:0005634">
    <property type="term" value="C:nucleus"/>
    <property type="evidence" value="ECO:0007669"/>
    <property type="project" value="TreeGrafter"/>
</dbReference>
<feature type="domain" description="CDT1 Geminin-binding" evidence="4">
    <location>
        <begin position="367"/>
        <end position="524"/>
    </location>
</feature>
<comment type="similarity">
    <text evidence="1">Belongs to the Cdt1 family.</text>
</comment>
<feature type="region of interest" description="Disordered" evidence="3">
    <location>
        <begin position="301"/>
        <end position="341"/>
    </location>
</feature>
<dbReference type="OrthoDB" id="341730at2759"/>
<protein>
    <submittedName>
        <fullName evidence="5">DNA replication factor Cdt1</fullName>
    </submittedName>
</protein>
<evidence type="ECO:0000313" key="5">
    <source>
        <dbReference type="EMBL" id="PFX17954.1"/>
    </source>
</evidence>
<dbReference type="STRING" id="50429.A0A2B4RHT6"/>
<comment type="caution">
    <text evidence="5">The sequence shown here is derived from an EMBL/GenBank/DDBJ whole genome shotgun (WGS) entry which is preliminary data.</text>
</comment>
<reference evidence="6" key="1">
    <citation type="journal article" date="2017" name="bioRxiv">
        <title>Comparative analysis of the genomes of Stylophora pistillata and Acropora digitifera provides evidence for extensive differences between species of corals.</title>
        <authorList>
            <person name="Voolstra C.R."/>
            <person name="Li Y."/>
            <person name="Liew Y.J."/>
            <person name="Baumgarten S."/>
            <person name="Zoccola D."/>
            <person name="Flot J.-F."/>
            <person name="Tambutte S."/>
            <person name="Allemand D."/>
            <person name="Aranda M."/>
        </authorList>
    </citation>
    <scope>NUCLEOTIDE SEQUENCE [LARGE SCALE GENOMIC DNA]</scope>
</reference>
<dbReference type="PANTHER" id="PTHR28637:SF1">
    <property type="entry name" value="DNA REPLICATION FACTOR CDT1"/>
    <property type="match status" value="1"/>
</dbReference>
<evidence type="ECO:0000259" key="4">
    <source>
        <dbReference type="SMART" id="SM01075"/>
    </source>
</evidence>
<proteinExistence type="inferred from homology"/>
<feature type="compositionally biased region" description="Polar residues" evidence="3">
    <location>
        <begin position="53"/>
        <end position="66"/>
    </location>
</feature>
<dbReference type="CDD" id="cd08674">
    <property type="entry name" value="Cdt1_m"/>
    <property type="match status" value="1"/>
</dbReference>
<dbReference type="EMBL" id="LSMT01000439">
    <property type="protein sequence ID" value="PFX17954.1"/>
    <property type="molecule type" value="Genomic_DNA"/>
</dbReference>
<feature type="compositionally biased region" description="Polar residues" evidence="3">
    <location>
        <begin position="164"/>
        <end position="175"/>
    </location>
</feature>
<feature type="compositionally biased region" description="Polar residues" evidence="3">
    <location>
        <begin position="308"/>
        <end position="317"/>
    </location>
</feature>
<dbReference type="InterPro" id="IPR032054">
    <property type="entry name" value="Cdt1_C"/>
</dbReference>
<dbReference type="AlphaFoldDB" id="A0A2B4RHT6"/>